<evidence type="ECO:0000313" key="2">
    <source>
        <dbReference type="Proteomes" id="UP001164929"/>
    </source>
</evidence>
<sequence length="106" mass="12144">MMTEKPDEYKHMLQNLIFKAQQSNNEKLLENPYLQVRGLLQLSNDGLPPPRHTNEIKAHVNSEIRKKGSGHKAKADVAPILLRWNLRTEISIFLIRNFKAAAKIAC</sequence>
<accession>A0AAD6QC99</accession>
<organism evidence="1 2">
    <name type="scientific">Populus alba x Populus x berolinensis</name>
    <dbReference type="NCBI Taxonomy" id="444605"/>
    <lineage>
        <taxon>Eukaryota</taxon>
        <taxon>Viridiplantae</taxon>
        <taxon>Streptophyta</taxon>
        <taxon>Embryophyta</taxon>
        <taxon>Tracheophyta</taxon>
        <taxon>Spermatophyta</taxon>
        <taxon>Magnoliopsida</taxon>
        <taxon>eudicotyledons</taxon>
        <taxon>Gunneridae</taxon>
        <taxon>Pentapetalae</taxon>
        <taxon>rosids</taxon>
        <taxon>fabids</taxon>
        <taxon>Malpighiales</taxon>
        <taxon>Salicaceae</taxon>
        <taxon>Saliceae</taxon>
        <taxon>Populus</taxon>
    </lineage>
</organism>
<gene>
    <name evidence="1" type="ORF">NC653_020328</name>
</gene>
<dbReference type="PANTHER" id="PTHR34958">
    <property type="entry name" value="CONDITIONAL LOSS-OF-GROWTH 1"/>
    <property type="match status" value="1"/>
</dbReference>
<keyword evidence="2" id="KW-1185">Reference proteome</keyword>
<name>A0AAD6QC99_9ROSI</name>
<dbReference type="Proteomes" id="UP001164929">
    <property type="component" value="Chromosome 8"/>
</dbReference>
<proteinExistence type="predicted"/>
<dbReference type="EMBL" id="JAQIZT010000008">
    <property type="protein sequence ID" value="KAJ6987069.1"/>
    <property type="molecule type" value="Genomic_DNA"/>
</dbReference>
<comment type="caution">
    <text evidence="1">The sequence shown here is derived from an EMBL/GenBank/DDBJ whole genome shotgun (WGS) entry which is preliminary data.</text>
</comment>
<reference evidence="1" key="1">
    <citation type="journal article" date="2023" name="Mol. Ecol. Resour.">
        <title>Chromosome-level genome assembly of a triploid poplar Populus alba 'Berolinensis'.</title>
        <authorList>
            <person name="Chen S."/>
            <person name="Yu Y."/>
            <person name="Wang X."/>
            <person name="Wang S."/>
            <person name="Zhang T."/>
            <person name="Zhou Y."/>
            <person name="He R."/>
            <person name="Meng N."/>
            <person name="Wang Y."/>
            <person name="Liu W."/>
            <person name="Liu Z."/>
            <person name="Liu J."/>
            <person name="Guo Q."/>
            <person name="Huang H."/>
            <person name="Sederoff R.R."/>
            <person name="Wang G."/>
            <person name="Qu G."/>
            <person name="Chen S."/>
        </authorList>
    </citation>
    <scope>NUCLEOTIDE SEQUENCE</scope>
    <source>
        <strain evidence="1">SC-2020</strain>
    </source>
</reference>
<dbReference type="AlphaFoldDB" id="A0AAD6QC99"/>
<dbReference type="PANTHER" id="PTHR34958:SF1">
    <property type="entry name" value="ARMADILLO-LIKE HELICAL DOMAIN-CONTAINING PROTEIN"/>
    <property type="match status" value="1"/>
</dbReference>
<protein>
    <submittedName>
        <fullName evidence="1">Uncharacterized protein</fullName>
    </submittedName>
</protein>
<evidence type="ECO:0000313" key="1">
    <source>
        <dbReference type="EMBL" id="KAJ6987069.1"/>
    </source>
</evidence>